<dbReference type="GO" id="GO:0046872">
    <property type="term" value="F:metal ion binding"/>
    <property type="evidence" value="ECO:0007669"/>
    <property type="project" value="UniProtKB-KW"/>
</dbReference>
<feature type="region of interest" description="Disordered" evidence="15">
    <location>
        <begin position="1"/>
        <end position="23"/>
    </location>
</feature>
<dbReference type="GO" id="GO:0016757">
    <property type="term" value="F:glycosyltransferase activity"/>
    <property type="evidence" value="ECO:0007669"/>
    <property type="project" value="InterPro"/>
</dbReference>
<dbReference type="PANTHER" id="PTHR48261:SF6">
    <property type="entry name" value="GLYCOSYLTRANSFERASE FAMILY PROTEIN"/>
    <property type="match status" value="1"/>
</dbReference>
<evidence type="ECO:0000256" key="13">
    <source>
        <dbReference type="ARBA" id="ARBA00058450"/>
    </source>
</evidence>
<feature type="transmembrane region" description="Helical" evidence="16">
    <location>
        <begin position="319"/>
        <end position="340"/>
    </location>
</feature>
<feature type="domain" description="Glycosyl transferase 64" evidence="17">
    <location>
        <begin position="790"/>
        <end position="1023"/>
    </location>
</feature>
<keyword evidence="7 16" id="KW-0812">Transmembrane</keyword>
<dbReference type="FunFam" id="2.115.10.20:FF:000004">
    <property type="entry name" value="Glucosamine inositolphosphorylceramide transferase 1"/>
    <property type="match status" value="1"/>
</dbReference>
<organism evidence="19 20">
    <name type="scientific">Eleusine coracana subsp. coracana</name>
    <dbReference type="NCBI Taxonomy" id="191504"/>
    <lineage>
        <taxon>Eukaryota</taxon>
        <taxon>Viridiplantae</taxon>
        <taxon>Streptophyta</taxon>
        <taxon>Embryophyta</taxon>
        <taxon>Tracheophyta</taxon>
        <taxon>Spermatophyta</taxon>
        <taxon>Magnoliopsida</taxon>
        <taxon>Liliopsida</taxon>
        <taxon>Poales</taxon>
        <taxon>Poaceae</taxon>
        <taxon>PACMAD clade</taxon>
        <taxon>Chloridoideae</taxon>
        <taxon>Cynodonteae</taxon>
        <taxon>Eleusininae</taxon>
        <taxon>Eleusine</taxon>
    </lineage>
</organism>
<name>A0AAV5DX94_ELECO</name>
<dbReference type="InterPro" id="IPR009631">
    <property type="entry name" value="CGLD27-like"/>
</dbReference>
<dbReference type="AlphaFoldDB" id="A0AAV5DX94"/>
<evidence type="ECO:0000256" key="8">
    <source>
        <dbReference type="ARBA" id="ARBA00022723"/>
    </source>
</evidence>
<comment type="subcellular location">
    <subcellularLocation>
        <location evidence="2">Membrane</location>
        <topology evidence="2">Multi-pass membrane protein</topology>
    </subcellularLocation>
</comment>
<protein>
    <recommendedName>
        <fullName evidence="14">Glucosamine inositolphosphorylceramide transferase 1</fullName>
    </recommendedName>
</protein>
<comment type="function">
    <text evidence="13">Essential protein. Glycosyltransferase that mediates the glycosylation of glycosylinositol phosphorylceramides (GIPCs), the major sphingolipids in the plasma membrane; acts as a HexN(Ac)-specific GIPC sugar transferase. Responsible for the glycosylation of a subgroup of GIPCs found in seeds and pollen that contain GlcNAc and GlcN (GlcN(Ac)). Maybe involved in the maintenance of cell-cell adhesion.</text>
</comment>
<evidence type="ECO:0000256" key="10">
    <source>
        <dbReference type="ARBA" id="ARBA00023136"/>
    </source>
</evidence>
<evidence type="ECO:0000259" key="18">
    <source>
        <dbReference type="Pfam" id="PF24793"/>
    </source>
</evidence>
<evidence type="ECO:0000256" key="12">
    <source>
        <dbReference type="ARBA" id="ARBA00023211"/>
    </source>
</evidence>
<dbReference type="EMBL" id="BQKI01000071">
    <property type="protein sequence ID" value="GJN15077.1"/>
    <property type="molecule type" value="Genomic_DNA"/>
</dbReference>
<evidence type="ECO:0000256" key="11">
    <source>
        <dbReference type="ARBA" id="ARBA00023157"/>
    </source>
</evidence>
<keyword evidence="10 16" id="KW-0472">Membrane</keyword>
<sequence>MQPRKNQDEINSPNSPKPLLPGSHYPTAHFPSLPFHMAVAASLSTPLHACLLPVLPNPSPCLNPAVRAFHTSGARRSPPRRHRRFAKPPSRNGSSPETGWCPVPPEQQPVNEYEALVASLPFSWAAGDLRLYCSRLATTGAAVAIFVGLPVAAFGGRGSDGLHLALGATGSGILAVTLAVVRMYLGWAYVGNRLLSATVEYEETGWYDGQVRSEMLIPAKQSIWVKTPEVLARDRLLGSFSVKPVLNRVKFTLVGLAFSLIFCILLYVNTENPKDRSGRLARLGSDRAVDAGGGRLGMAGRRGAMRPSSMRAALARSPATSFLLSAAVAALVVGGLYFWVVVSSFRLPDSGAVGCRPDGEGSWAIGVFYGKSPLELRAIELEGKSNGNSSAWPVANPVLTCATPTEAGFPSNFVADPFLYVEGDTLFLFFETKTTTSQQGDIGVARSKDEGATWEFLGIALDEAWHLSYPFVFKYENEIYMMPEGNKKKELRLYRATKFPLEWTLEKVLVNKPLIDASLVQYEGNWWLFASDFTRYGVEKNAELEIWYSNSPLGPWTQHNQNPIYKADKSLGARNGGRLFIFEGSLYRPGQDCSGTYGRKVRLYKVEKLSKEEYKEVPVNLGIEEPKKGRNAWNGMRYHHMDAQQLASGGWIAVMDGDRVPSGNSTRRSLFGYIGFLLAIVLVIFVGFVKGAINCYIPPSFWAPLTRRNELHRILPVHRFNQKVRRYSTSIGRYISTTKTRLNEKTWANRLFFCVVALIAIVNVCIAVHFLCSGNGAEEAYTYQGQHSQFTMVTMTYEARLWNLKLFIEHYSRCESVREIVVVWNKGNPPSSDAFDSTVPVRIRVEEINSLNNRFRVDPLIKTRAVLELDDDIMMTCTDLEKGFKVWREHPERMVGFYPRMIDGSPLQYRNERYARGKKGYNLILTGAAFMDSEFAFKKYWSEKAREGRDYVHKHFNCEDLLMNFLYANASAGSSRTVEYVHPAWAIDTSKLSSVAISRDTQKHYDIRTDCLAKFSSIYGSLPHKWEFGMRQDGWDK</sequence>
<feature type="region of interest" description="Disordered" evidence="15">
    <location>
        <begin position="71"/>
        <end position="104"/>
    </location>
</feature>
<keyword evidence="6" id="KW-0808">Transferase</keyword>
<feature type="transmembrane region" description="Helical" evidence="16">
    <location>
        <begin position="162"/>
        <end position="185"/>
    </location>
</feature>
<feature type="domain" description="Glucosamine inositolphosphorylceramide transferase 1 N-terminal" evidence="18">
    <location>
        <begin position="355"/>
        <end position="658"/>
    </location>
</feature>
<proteinExistence type="inferred from homology"/>
<keyword evidence="9 16" id="KW-1133">Transmembrane helix</keyword>
<dbReference type="Pfam" id="PF24793">
    <property type="entry name" value="GINT1_N"/>
    <property type="match status" value="1"/>
</dbReference>
<evidence type="ECO:0000256" key="3">
    <source>
        <dbReference type="ARBA" id="ARBA00004991"/>
    </source>
</evidence>
<evidence type="ECO:0000256" key="16">
    <source>
        <dbReference type="SAM" id="Phobius"/>
    </source>
</evidence>
<dbReference type="InterPro" id="IPR004263">
    <property type="entry name" value="Exostosin"/>
</dbReference>
<dbReference type="Proteomes" id="UP001054889">
    <property type="component" value="Unassembled WGS sequence"/>
</dbReference>
<comment type="caution">
    <text evidence="19">The sequence shown here is derived from an EMBL/GenBank/DDBJ whole genome shotgun (WGS) entry which is preliminary data.</text>
</comment>
<reference evidence="19" key="1">
    <citation type="journal article" date="2018" name="DNA Res.">
        <title>Multiple hybrid de novo genome assembly of finger millet, an orphan allotetraploid crop.</title>
        <authorList>
            <person name="Hatakeyama M."/>
            <person name="Aluri S."/>
            <person name="Balachadran M.T."/>
            <person name="Sivarajan S.R."/>
            <person name="Patrignani A."/>
            <person name="Gruter S."/>
            <person name="Poveda L."/>
            <person name="Shimizu-Inatsugi R."/>
            <person name="Baeten J."/>
            <person name="Francoijs K.J."/>
            <person name="Nataraja K.N."/>
            <person name="Reddy Y.A.N."/>
            <person name="Phadnis S."/>
            <person name="Ravikumar R.L."/>
            <person name="Schlapbach R."/>
            <person name="Sreeman S.M."/>
            <person name="Shimizu K.K."/>
        </authorList>
    </citation>
    <scope>NUCLEOTIDE SEQUENCE</scope>
</reference>
<evidence type="ECO:0000256" key="14">
    <source>
        <dbReference type="ARBA" id="ARBA00069035"/>
    </source>
</evidence>
<keyword evidence="20" id="KW-1185">Reference proteome</keyword>
<feature type="transmembrane region" description="Helical" evidence="16">
    <location>
        <begin position="670"/>
        <end position="689"/>
    </location>
</feature>
<feature type="transmembrane region" description="Helical" evidence="16">
    <location>
        <begin position="136"/>
        <end position="155"/>
    </location>
</feature>
<comment type="cofactor">
    <cofactor evidence="1">
        <name>Mn(2+)</name>
        <dbReference type="ChEBI" id="CHEBI:29035"/>
    </cofactor>
</comment>
<evidence type="ECO:0000313" key="20">
    <source>
        <dbReference type="Proteomes" id="UP001054889"/>
    </source>
</evidence>
<dbReference type="GO" id="GO:0016020">
    <property type="term" value="C:membrane"/>
    <property type="evidence" value="ECO:0007669"/>
    <property type="project" value="UniProtKB-SubCell"/>
</dbReference>
<comment type="similarity">
    <text evidence="5">Belongs to the glycosyltransferase 64 family.</text>
</comment>
<keyword evidence="12" id="KW-0464">Manganese</keyword>
<evidence type="ECO:0000256" key="15">
    <source>
        <dbReference type="SAM" id="MobiDB-lite"/>
    </source>
</evidence>
<feature type="compositionally biased region" description="Basic residues" evidence="15">
    <location>
        <begin position="77"/>
        <end position="86"/>
    </location>
</feature>
<dbReference type="Gene3D" id="2.115.10.20">
    <property type="entry name" value="Glycosyl hydrolase domain, family 43"/>
    <property type="match status" value="1"/>
</dbReference>
<comment type="pathway">
    <text evidence="3">Sphingolipid metabolism.</text>
</comment>
<evidence type="ECO:0000256" key="9">
    <source>
        <dbReference type="ARBA" id="ARBA00022989"/>
    </source>
</evidence>
<keyword evidence="11" id="KW-1015">Disulfide bond</keyword>
<dbReference type="InterPro" id="IPR015338">
    <property type="entry name" value="GT64_dom"/>
</dbReference>
<dbReference type="Pfam" id="PF09258">
    <property type="entry name" value="Glyco_transf_64"/>
    <property type="match status" value="1"/>
</dbReference>
<dbReference type="InterPro" id="IPR023296">
    <property type="entry name" value="Glyco_hydro_beta-prop_sf"/>
</dbReference>
<dbReference type="InterPro" id="IPR029044">
    <property type="entry name" value="Nucleotide-diphossugar_trans"/>
</dbReference>
<feature type="transmembrane region" description="Helical" evidence="16">
    <location>
        <begin position="751"/>
        <end position="771"/>
    </location>
</feature>
<dbReference type="SUPFAM" id="SSF53448">
    <property type="entry name" value="Nucleotide-diphospho-sugar transferases"/>
    <property type="match status" value="1"/>
</dbReference>
<dbReference type="InterPro" id="IPR056442">
    <property type="entry name" value="GINT1_N"/>
</dbReference>
<reference evidence="19" key="2">
    <citation type="submission" date="2021-12" db="EMBL/GenBank/DDBJ databases">
        <title>Resequencing data analysis of finger millet.</title>
        <authorList>
            <person name="Hatakeyama M."/>
            <person name="Aluri S."/>
            <person name="Balachadran M.T."/>
            <person name="Sivarajan S.R."/>
            <person name="Poveda L."/>
            <person name="Shimizu-Inatsugi R."/>
            <person name="Schlapbach R."/>
            <person name="Sreeman S.M."/>
            <person name="Shimizu K.K."/>
        </authorList>
    </citation>
    <scope>NUCLEOTIDE SEQUENCE</scope>
</reference>
<evidence type="ECO:0000256" key="7">
    <source>
        <dbReference type="ARBA" id="ARBA00022692"/>
    </source>
</evidence>
<dbReference type="Gene3D" id="3.90.550.10">
    <property type="entry name" value="Spore Coat Polysaccharide Biosynthesis Protein SpsA, Chain A"/>
    <property type="match status" value="1"/>
</dbReference>
<evidence type="ECO:0000256" key="1">
    <source>
        <dbReference type="ARBA" id="ARBA00001936"/>
    </source>
</evidence>
<gene>
    <name evidence="19" type="primary">gb01966</name>
    <name evidence="19" type="ORF">PR202_gb01966</name>
</gene>
<evidence type="ECO:0000259" key="17">
    <source>
        <dbReference type="Pfam" id="PF09258"/>
    </source>
</evidence>
<dbReference type="FunFam" id="3.90.550.10:FF:000095">
    <property type="entry name" value="Glycosyltransferase family protein 64 protein C5"/>
    <property type="match status" value="1"/>
</dbReference>
<evidence type="ECO:0000256" key="4">
    <source>
        <dbReference type="ARBA" id="ARBA00005189"/>
    </source>
</evidence>
<evidence type="ECO:0000313" key="19">
    <source>
        <dbReference type="EMBL" id="GJN15077.1"/>
    </source>
</evidence>
<dbReference type="PANTHER" id="PTHR48261">
    <property type="entry name" value="ACETYLGLUCOSAMINYLTRANSFERASE"/>
    <property type="match status" value="1"/>
</dbReference>
<dbReference type="SUPFAM" id="SSF75005">
    <property type="entry name" value="Arabinanase/levansucrase/invertase"/>
    <property type="match status" value="1"/>
</dbReference>
<keyword evidence="8" id="KW-0479">Metal-binding</keyword>
<evidence type="ECO:0000256" key="6">
    <source>
        <dbReference type="ARBA" id="ARBA00022679"/>
    </source>
</evidence>
<accession>A0AAV5DX94</accession>
<feature type="transmembrane region" description="Helical" evidence="16">
    <location>
        <begin position="251"/>
        <end position="269"/>
    </location>
</feature>
<evidence type="ECO:0000256" key="5">
    <source>
        <dbReference type="ARBA" id="ARBA00008700"/>
    </source>
</evidence>
<evidence type="ECO:0000256" key="2">
    <source>
        <dbReference type="ARBA" id="ARBA00004141"/>
    </source>
</evidence>
<dbReference type="Pfam" id="PF06799">
    <property type="entry name" value="CGLD27-like"/>
    <property type="match status" value="1"/>
</dbReference>
<comment type="pathway">
    <text evidence="4">Lipid metabolism.</text>
</comment>